<evidence type="ECO:0000313" key="3">
    <source>
        <dbReference type="Proteomes" id="UP001371224"/>
    </source>
</evidence>
<protein>
    <submittedName>
        <fullName evidence="2">DUF559 domain-containing protein</fullName>
    </submittedName>
</protein>
<dbReference type="EMBL" id="JBBDGM010000002">
    <property type="protein sequence ID" value="MEJ1087105.1"/>
    <property type="molecule type" value="Genomic_DNA"/>
</dbReference>
<gene>
    <name evidence="2" type="ORF">WDU99_02105</name>
</gene>
<dbReference type="InterPro" id="IPR011335">
    <property type="entry name" value="Restrct_endonuc-II-like"/>
</dbReference>
<dbReference type="Proteomes" id="UP001371224">
    <property type="component" value="Unassembled WGS sequence"/>
</dbReference>
<dbReference type="RefSeq" id="WP_337330788.1">
    <property type="nucleotide sequence ID" value="NZ_JBBDGM010000002.1"/>
</dbReference>
<dbReference type="InterPro" id="IPR049468">
    <property type="entry name" value="Restrct_endonuc-II-like_dom"/>
</dbReference>
<proteinExistence type="predicted"/>
<comment type="caution">
    <text evidence="2">The sequence shown here is derived from an EMBL/GenBank/DDBJ whole genome shotgun (WGS) entry which is preliminary data.</text>
</comment>
<dbReference type="SUPFAM" id="SSF52980">
    <property type="entry name" value="Restriction endonuclease-like"/>
    <property type="match status" value="1"/>
</dbReference>
<reference evidence="2 3" key="1">
    <citation type="submission" date="2024-02" db="EMBL/GenBank/DDBJ databases">
        <authorList>
            <person name="Saticioglu I.B."/>
        </authorList>
    </citation>
    <scope>NUCLEOTIDE SEQUENCE [LARGE SCALE GENOMIC DNA]</scope>
    <source>
        <strain evidence="2 3">Mu-80</strain>
    </source>
</reference>
<organism evidence="2 3">
    <name type="scientific">Microbacterium bandirmense</name>
    <dbReference type="NCBI Taxonomy" id="3122050"/>
    <lineage>
        <taxon>Bacteria</taxon>
        <taxon>Bacillati</taxon>
        <taxon>Actinomycetota</taxon>
        <taxon>Actinomycetes</taxon>
        <taxon>Micrococcales</taxon>
        <taxon>Microbacteriaceae</taxon>
        <taxon>Microbacterium</taxon>
    </lineage>
</organism>
<name>A0ABU8L7R9_9MICO</name>
<accession>A0ABU8L7R9</accession>
<feature type="domain" description="Restriction endonuclease type II-like" evidence="1">
    <location>
        <begin position="187"/>
        <end position="270"/>
    </location>
</feature>
<keyword evidence="3" id="KW-1185">Reference proteome</keyword>
<dbReference type="Gene3D" id="3.40.960.10">
    <property type="entry name" value="VSR Endonuclease"/>
    <property type="match status" value="1"/>
</dbReference>
<dbReference type="Pfam" id="PF18741">
    <property type="entry name" value="MTES_1575"/>
    <property type="match status" value="1"/>
</dbReference>
<evidence type="ECO:0000313" key="2">
    <source>
        <dbReference type="EMBL" id="MEJ1087105.1"/>
    </source>
</evidence>
<evidence type="ECO:0000259" key="1">
    <source>
        <dbReference type="Pfam" id="PF18741"/>
    </source>
</evidence>
<sequence>MDLTKWLSERDNIGHRDDAADAGFTASHIRAAIRAGRVRRIRAKWIALGTAAPDLVTAATNGGVLTCVSLARRRGWWVPPDTDAGVHLHLPPHGSLQVDDVTAHWAKSLSPRRPRTLEASIEDALADAAQCFDLDQAVAIWESAMRAESTTLESLRSVRWRSAAARRCLEHVRPGAGSSLETLFHVRLSSWGVRMRMQVNLAGHDVDFLIGTHLVIQIDGWAYHSSSADRTRDIAHDAELRMRGYTVLRFSYAQVIYDWEHVERTLAAAISRGLHLAPALRNRARI</sequence>